<accession>A0A0C3LYR1</accession>
<dbReference type="EMBL" id="KN823022">
    <property type="protein sequence ID" value="KIO26567.1"/>
    <property type="molecule type" value="Genomic_DNA"/>
</dbReference>
<dbReference type="HOGENOM" id="CLU_2591554_0_0_1"/>
<organism evidence="1 2">
    <name type="scientific">Tulasnella calospora MUT 4182</name>
    <dbReference type="NCBI Taxonomy" id="1051891"/>
    <lineage>
        <taxon>Eukaryota</taxon>
        <taxon>Fungi</taxon>
        <taxon>Dikarya</taxon>
        <taxon>Basidiomycota</taxon>
        <taxon>Agaricomycotina</taxon>
        <taxon>Agaricomycetes</taxon>
        <taxon>Cantharellales</taxon>
        <taxon>Tulasnellaceae</taxon>
        <taxon>Tulasnella</taxon>
    </lineage>
</organism>
<dbReference type="OrthoDB" id="3158232at2759"/>
<protein>
    <submittedName>
        <fullName evidence="1">Uncharacterized protein</fullName>
    </submittedName>
</protein>
<reference evidence="2" key="2">
    <citation type="submission" date="2015-01" db="EMBL/GenBank/DDBJ databases">
        <title>Evolutionary Origins and Diversification of the Mycorrhizal Mutualists.</title>
        <authorList>
            <consortium name="DOE Joint Genome Institute"/>
            <consortium name="Mycorrhizal Genomics Consortium"/>
            <person name="Kohler A."/>
            <person name="Kuo A."/>
            <person name="Nagy L.G."/>
            <person name="Floudas D."/>
            <person name="Copeland A."/>
            <person name="Barry K.W."/>
            <person name="Cichocki N."/>
            <person name="Veneault-Fourrey C."/>
            <person name="LaButti K."/>
            <person name="Lindquist E.A."/>
            <person name="Lipzen A."/>
            <person name="Lundell T."/>
            <person name="Morin E."/>
            <person name="Murat C."/>
            <person name="Riley R."/>
            <person name="Ohm R."/>
            <person name="Sun H."/>
            <person name="Tunlid A."/>
            <person name="Henrissat B."/>
            <person name="Grigoriev I.V."/>
            <person name="Hibbett D.S."/>
            <person name="Martin F."/>
        </authorList>
    </citation>
    <scope>NUCLEOTIDE SEQUENCE [LARGE SCALE GENOMIC DNA]</scope>
    <source>
        <strain evidence="2">MUT 4182</strain>
    </source>
</reference>
<proteinExistence type="predicted"/>
<dbReference type="AlphaFoldDB" id="A0A0C3LYR1"/>
<sequence length="80" mass="8848">MSHHHTCLRLIIKLSDNTTVATFKRPVAGVTHQGTLEIQQAITLEFLHFNLGACYIKYLTDQRRRAWRHSGGDGGGTSGG</sequence>
<reference evidence="1 2" key="1">
    <citation type="submission" date="2014-04" db="EMBL/GenBank/DDBJ databases">
        <authorList>
            <consortium name="DOE Joint Genome Institute"/>
            <person name="Kuo A."/>
            <person name="Girlanda M."/>
            <person name="Perotto S."/>
            <person name="Kohler A."/>
            <person name="Nagy L.G."/>
            <person name="Floudas D."/>
            <person name="Copeland A."/>
            <person name="Barry K.W."/>
            <person name="Cichocki N."/>
            <person name="Veneault-Fourrey C."/>
            <person name="LaButti K."/>
            <person name="Lindquist E.A."/>
            <person name="Lipzen A."/>
            <person name="Lundell T."/>
            <person name="Morin E."/>
            <person name="Murat C."/>
            <person name="Sun H."/>
            <person name="Tunlid A."/>
            <person name="Henrissat B."/>
            <person name="Grigoriev I.V."/>
            <person name="Hibbett D.S."/>
            <person name="Martin F."/>
            <person name="Nordberg H.P."/>
            <person name="Cantor M.N."/>
            <person name="Hua S.X."/>
        </authorList>
    </citation>
    <scope>NUCLEOTIDE SEQUENCE [LARGE SCALE GENOMIC DNA]</scope>
    <source>
        <strain evidence="1 2">MUT 4182</strain>
    </source>
</reference>
<dbReference type="Proteomes" id="UP000054248">
    <property type="component" value="Unassembled WGS sequence"/>
</dbReference>
<evidence type="ECO:0000313" key="1">
    <source>
        <dbReference type="EMBL" id="KIO26567.1"/>
    </source>
</evidence>
<evidence type="ECO:0000313" key="2">
    <source>
        <dbReference type="Proteomes" id="UP000054248"/>
    </source>
</evidence>
<name>A0A0C3LYR1_9AGAM</name>
<gene>
    <name evidence="1" type="ORF">M407DRAFT_24152</name>
</gene>
<keyword evidence="2" id="KW-1185">Reference proteome</keyword>